<evidence type="ECO:0000313" key="3">
    <source>
        <dbReference type="Proteomes" id="UP000578449"/>
    </source>
</evidence>
<dbReference type="EMBL" id="JACHGN010000001">
    <property type="protein sequence ID" value="MBB5130668.1"/>
    <property type="molecule type" value="Genomic_DNA"/>
</dbReference>
<sequence>MFITLTLPSYGRVRSGGVPVDPDRYDYVRAVRDAVHLPMLVNRFVRNLRRVAGWSVQYFAAVEFQKRLAPHVHMAVRGTLPVDEVRQVAAATYVQVWWPPVDRVAFEGRRPVWHESAGCYVDLETGEVLTSWNAALDRLGSDPSAVPLHVARFGAQVDVVNVLAGTEETEACIRYLAKYLTKSVAAGAVSGGGEGWARRRHVRRLLEVARWEPCSPGCANWLRYGIEPEGAGAGLVPGWCRGRAHRAEGLGYGGRRVLVSRRWSGKTLGEHRRESRAWALAALGVREEERPEPGGLVWERAREGDVDVAPRAARVLDLVAERQRWRVALMEAGEAREAAEAGETVEVGMPGKGRGRKVRVTLGDPLPGMDDESLGCGSAEKRSGEGRMEEGRAEGSESGVSATAVQCVRSSATTDPRAGGRAEEGGGQGAPPVDDLGQGDRGGPVARRRRSPRARSAGQGGDGEGVSAGEGLSPEDREWVRRTAAAIGPLPEEVRDYLAMVFKNPHRS</sequence>
<evidence type="ECO:0000313" key="2">
    <source>
        <dbReference type="EMBL" id="MBB5130668.1"/>
    </source>
</evidence>
<feature type="compositionally biased region" description="Polar residues" evidence="1">
    <location>
        <begin position="400"/>
        <end position="414"/>
    </location>
</feature>
<dbReference type="Proteomes" id="UP000578449">
    <property type="component" value="Unassembled WGS sequence"/>
</dbReference>
<dbReference type="InterPro" id="IPR046828">
    <property type="entry name" value="RepSA"/>
</dbReference>
<feature type="compositionally biased region" description="Basic and acidic residues" evidence="1">
    <location>
        <begin position="379"/>
        <end position="395"/>
    </location>
</feature>
<comment type="caution">
    <text evidence="2">The sequence shown here is derived from an EMBL/GenBank/DDBJ whole genome shotgun (WGS) entry which is preliminary data.</text>
</comment>
<feature type="region of interest" description="Disordered" evidence="1">
    <location>
        <begin position="347"/>
        <end position="479"/>
    </location>
</feature>
<organism evidence="2 3">
    <name type="scientific">Thermocatellispora tengchongensis</name>
    <dbReference type="NCBI Taxonomy" id="1073253"/>
    <lineage>
        <taxon>Bacteria</taxon>
        <taxon>Bacillati</taxon>
        <taxon>Actinomycetota</taxon>
        <taxon>Actinomycetes</taxon>
        <taxon>Streptosporangiales</taxon>
        <taxon>Streptosporangiaceae</taxon>
        <taxon>Thermocatellispora</taxon>
    </lineage>
</organism>
<keyword evidence="3" id="KW-1185">Reference proteome</keyword>
<evidence type="ECO:0000256" key="1">
    <source>
        <dbReference type="SAM" id="MobiDB-lite"/>
    </source>
</evidence>
<protein>
    <recommendedName>
        <fullName evidence="4">Replication initiation protein</fullName>
    </recommendedName>
</protein>
<feature type="compositionally biased region" description="Gly residues" evidence="1">
    <location>
        <begin position="458"/>
        <end position="468"/>
    </location>
</feature>
<proteinExistence type="predicted"/>
<name>A0A840NSW9_9ACTN</name>
<dbReference type="AlphaFoldDB" id="A0A840NSW9"/>
<dbReference type="Pfam" id="PF20199">
    <property type="entry name" value="RepSA"/>
    <property type="match status" value="1"/>
</dbReference>
<reference evidence="2 3" key="1">
    <citation type="submission" date="2020-08" db="EMBL/GenBank/DDBJ databases">
        <title>Genomic Encyclopedia of Type Strains, Phase IV (KMG-IV): sequencing the most valuable type-strain genomes for metagenomic binning, comparative biology and taxonomic classification.</title>
        <authorList>
            <person name="Goeker M."/>
        </authorList>
    </citation>
    <scope>NUCLEOTIDE SEQUENCE [LARGE SCALE GENOMIC DNA]</scope>
    <source>
        <strain evidence="2 3">DSM 45615</strain>
    </source>
</reference>
<accession>A0A840NSW9</accession>
<gene>
    <name evidence="2" type="ORF">HNP84_000356</name>
</gene>
<evidence type="ECO:0008006" key="4">
    <source>
        <dbReference type="Google" id="ProtNLM"/>
    </source>
</evidence>